<dbReference type="KEGG" id="wco:G7084_03120"/>
<evidence type="ECO:0000256" key="2">
    <source>
        <dbReference type="ARBA" id="ARBA00022679"/>
    </source>
</evidence>
<dbReference type="SUPFAM" id="SSF53067">
    <property type="entry name" value="Actin-like ATPase domain"/>
    <property type="match status" value="2"/>
</dbReference>
<gene>
    <name evidence="6" type="ORF">G7084_03120</name>
</gene>
<comment type="similarity">
    <text evidence="1">Belongs to the FGGY kinase family.</text>
</comment>
<dbReference type="RefSeq" id="WP_166009964.1">
    <property type="nucleotide sequence ID" value="NZ_CP049888.1"/>
</dbReference>
<sequence length="536" mass="58162">MEKGQIIEEIQAGNTSLGIEFGSTNIKAVLIASDYSVIATGSHGWENQLENGVWTYSLEDIWSGVQDAYSKLSGQISQTYGVELINLRSMGIAAMMHGYMSFNAQGELLVPFRTWRNAMTEEAALQLTHLFNFNIPERWSIAHLYQAVLNQETHVKDVDFITTLAGYVHWKLSGEKVLGVGDASGVFPIDELSHDYNQDMMDKFNGLKAIHQYHWSLPEILPAVKVAGEQAGVLSAEGAKLLDVSGKLKPGTVMAPPEGDAGTGMVSTNSVKQRTGNVSAGTSAFAMIVLEKSLKKLHTSIDMVTTPDGSAVAMVHANNSSSDINAWAGLFNEFAQMLGIDLAPDELYGHLFNSILNADPDTSGILSYGYYSGENITGMSEGRPVLARMPNSKFNIGNLMRTNLYSAFGAMKIGMDILHDEQVETDSIVAQGGIFKTPIVGQKMLAAAMEAPVTVMKTAGEGGPWGMAILAAYAADETKKDLASYLEEEVFFDQERSTIEPDAKDVNGFNRFMERYKAGLPIEAHAVATLKDQNEG</sequence>
<evidence type="ECO:0000259" key="5">
    <source>
        <dbReference type="Pfam" id="PF02782"/>
    </source>
</evidence>
<dbReference type="Pfam" id="PF00370">
    <property type="entry name" value="FGGY_N"/>
    <property type="match status" value="1"/>
</dbReference>
<accession>A0A6G8AZK8</accession>
<protein>
    <submittedName>
        <fullName evidence="6">FGGY-family carbohydrate kinase</fullName>
    </submittedName>
</protein>
<dbReference type="Proteomes" id="UP000500741">
    <property type="component" value="Chromosome"/>
</dbReference>
<dbReference type="InterPro" id="IPR043129">
    <property type="entry name" value="ATPase_NBD"/>
</dbReference>
<evidence type="ECO:0000313" key="6">
    <source>
        <dbReference type="EMBL" id="QIL50395.1"/>
    </source>
</evidence>
<dbReference type="InterPro" id="IPR050406">
    <property type="entry name" value="FGGY_Carb_Kinase"/>
</dbReference>
<dbReference type="GO" id="GO:0005975">
    <property type="term" value="P:carbohydrate metabolic process"/>
    <property type="evidence" value="ECO:0007669"/>
    <property type="project" value="InterPro"/>
</dbReference>
<feature type="domain" description="Carbohydrate kinase FGGY C-terminal" evidence="5">
    <location>
        <begin position="277"/>
        <end position="475"/>
    </location>
</feature>
<dbReference type="InterPro" id="IPR018485">
    <property type="entry name" value="FGGY_C"/>
</dbReference>
<keyword evidence="2" id="KW-0808">Transferase</keyword>
<reference evidence="6 7" key="1">
    <citation type="submission" date="2020-03" db="EMBL/GenBank/DDBJ databases">
        <title>Weissella sp. nov., isolated from Cybister lewisianus.</title>
        <authorList>
            <person name="Hyun D.-W."/>
            <person name="Bae J.-W."/>
        </authorList>
    </citation>
    <scope>NUCLEOTIDE SEQUENCE [LARGE SCALE GENOMIC DNA]</scope>
    <source>
        <strain evidence="6 7">HDW19</strain>
    </source>
</reference>
<name>A0A6G8AZK8_9LACO</name>
<feature type="domain" description="Carbohydrate kinase FGGY N-terminal" evidence="4">
    <location>
        <begin position="17"/>
        <end position="241"/>
    </location>
</feature>
<dbReference type="EMBL" id="CP049888">
    <property type="protein sequence ID" value="QIL50395.1"/>
    <property type="molecule type" value="Genomic_DNA"/>
</dbReference>
<organism evidence="6 7">
    <name type="scientific">Weissella coleopterorum</name>
    <dbReference type="NCBI Taxonomy" id="2714949"/>
    <lineage>
        <taxon>Bacteria</taxon>
        <taxon>Bacillati</taxon>
        <taxon>Bacillota</taxon>
        <taxon>Bacilli</taxon>
        <taxon>Lactobacillales</taxon>
        <taxon>Lactobacillaceae</taxon>
        <taxon>Weissella</taxon>
    </lineage>
</organism>
<dbReference type="GO" id="GO:0016301">
    <property type="term" value="F:kinase activity"/>
    <property type="evidence" value="ECO:0007669"/>
    <property type="project" value="UniProtKB-KW"/>
</dbReference>
<dbReference type="Pfam" id="PF02782">
    <property type="entry name" value="FGGY_C"/>
    <property type="match status" value="1"/>
</dbReference>
<keyword evidence="7" id="KW-1185">Reference proteome</keyword>
<dbReference type="Gene3D" id="3.30.420.40">
    <property type="match status" value="2"/>
</dbReference>
<keyword evidence="3 6" id="KW-0418">Kinase</keyword>
<dbReference type="CDD" id="cd07809">
    <property type="entry name" value="ASKHA_NBD_FGGY_BaXK-like"/>
    <property type="match status" value="1"/>
</dbReference>
<evidence type="ECO:0000259" key="4">
    <source>
        <dbReference type="Pfam" id="PF00370"/>
    </source>
</evidence>
<evidence type="ECO:0000256" key="1">
    <source>
        <dbReference type="ARBA" id="ARBA00009156"/>
    </source>
</evidence>
<dbReference type="AlphaFoldDB" id="A0A6G8AZK8"/>
<dbReference type="PANTHER" id="PTHR43095">
    <property type="entry name" value="SUGAR KINASE"/>
    <property type="match status" value="1"/>
</dbReference>
<evidence type="ECO:0000256" key="3">
    <source>
        <dbReference type="ARBA" id="ARBA00022777"/>
    </source>
</evidence>
<dbReference type="InterPro" id="IPR018484">
    <property type="entry name" value="FGGY_N"/>
</dbReference>
<proteinExistence type="inferred from homology"/>
<evidence type="ECO:0000313" key="7">
    <source>
        <dbReference type="Proteomes" id="UP000500741"/>
    </source>
</evidence>
<dbReference type="PANTHER" id="PTHR43095:SF5">
    <property type="entry name" value="XYLULOSE KINASE"/>
    <property type="match status" value="1"/>
</dbReference>